<sequence length="72" mass="8826">MKKTKEKIGKRHKYSIKLYLYDDYDFKNQVGKSYKSKLFNFVNNEYGYKLQELGYLKPFHISFKCSLTSRYY</sequence>
<comment type="caution">
    <text evidence="1">The sequence shown here is derived from an EMBL/GenBank/DDBJ whole genome shotgun (WGS) entry which is preliminary data.</text>
</comment>
<reference evidence="1" key="2">
    <citation type="submission" date="2013-08" db="EMBL/GenBank/DDBJ databases">
        <title>Draft genome sequence of Anaerofustis stercorihominis (DSM 17244).</title>
        <authorList>
            <person name="Sudarsanam P."/>
            <person name="Ley R."/>
            <person name="Guruge J."/>
            <person name="Turnbaugh P.J."/>
            <person name="Mahowald M."/>
            <person name="Liep D."/>
            <person name="Gordon J."/>
        </authorList>
    </citation>
    <scope>NUCLEOTIDE SEQUENCE</scope>
    <source>
        <strain evidence="1">DSM 17244</strain>
    </source>
</reference>
<accession>B1C8L9</accession>
<keyword evidence="2" id="KW-1185">Reference proteome</keyword>
<dbReference type="AlphaFoldDB" id="B1C8L9"/>
<dbReference type="HOGENOM" id="CLU_2713549_0_0_9"/>
<dbReference type="STRING" id="445971.ANASTE_01633"/>
<evidence type="ECO:0000313" key="2">
    <source>
        <dbReference type="Proteomes" id="UP000005178"/>
    </source>
</evidence>
<dbReference type="Proteomes" id="UP000005178">
    <property type="component" value="Unassembled WGS sequence"/>
</dbReference>
<gene>
    <name evidence="1" type="ORF">ANASTE_01633</name>
</gene>
<evidence type="ECO:0000313" key="1">
    <source>
        <dbReference type="EMBL" id="EDS71929.1"/>
    </source>
</evidence>
<dbReference type="EMBL" id="ABIL02000006">
    <property type="protein sequence ID" value="EDS71929.1"/>
    <property type="molecule type" value="Genomic_DNA"/>
</dbReference>
<name>B1C8L9_9FIRM</name>
<proteinExistence type="predicted"/>
<organism evidence="1 2">
    <name type="scientific">Anaerofustis stercorihominis DSM 17244</name>
    <dbReference type="NCBI Taxonomy" id="445971"/>
    <lineage>
        <taxon>Bacteria</taxon>
        <taxon>Bacillati</taxon>
        <taxon>Bacillota</taxon>
        <taxon>Clostridia</taxon>
        <taxon>Eubacteriales</taxon>
        <taxon>Eubacteriaceae</taxon>
        <taxon>Anaerofustis</taxon>
    </lineage>
</organism>
<reference evidence="1" key="1">
    <citation type="submission" date="2008-01" db="EMBL/GenBank/DDBJ databases">
        <authorList>
            <person name="Fulton L."/>
            <person name="Clifton S."/>
            <person name="Fulton B."/>
            <person name="Xu J."/>
            <person name="Minx P."/>
            <person name="Pepin K.H."/>
            <person name="Johnson M."/>
            <person name="Thiruvilangam P."/>
            <person name="Bhonagiri V."/>
            <person name="Nash W.E."/>
            <person name="Mardis E.R."/>
            <person name="Wilson R.K."/>
        </authorList>
    </citation>
    <scope>NUCLEOTIDE SEQUENCE [LARGE SCALE GENOMIC DNA]</scope>
    <source>
        <strain evidence="1">DSM 17244</strain>
    </source>
</reference>
<protein>
    <submittedName>
        <fullName evidence="1">Uncharacterized protein</fullName>
    </submittedName>
</protein>